<keyword evidence="2" id="KW-1185">Reference proteome</keyword>
<dbReference type="AlphaFoldDB" id="A0A3S1CX90"/>
<evidence type="ECO:0000313" key="1">
    <source>
        <dbReference type="EMBL" id="NSL86234.1"/>
    </source>
</evidence>
<organism evidence="1 2">
    <name type="scientific">Chitinophaga solisilvae</name>
    <dbReference type="NCBI Taxonomy" id="1233460"/>
    <lineage>
        <taxon>Bacteria</taxon>
        <taxon>Pseudomonadati</taxon>
        <taxon>Bacteroidota</taxon>
        <taxon>Chitinophagia</taxon>
        <taxon>Chitinophagales</taxon>
        <taxon>Chitinophagaceae</taxon>
        <taxon>Chitinophaga</taxon>
    </lineage>
</organism>
<reference evidence="1" key="1">
    <citation type="submission" date="2020-05" db="EMBL/GenBank/DDBJ databases">
        <title>Chitinophaga laudate sp. nov., isolated from a tropical peat swamp.</title>
        <authorList>
            <person name="Goh C.B.S."/>
            <person name="Lee M.S."/>
            <person name="Parimannan S."/>
            <person name="Pasbakhsh P."/>
            <person name="Yule C.M."/>
            <person name="Rajandas H."/>
            <person name="Loke S."/>
            <person name="Croft L."/>
            <person name="Tan J.B.L."/>
        </authorList>
    </citation>
    <scope>NUCLEOTIDE SEQUENCE</scope>
    <source>
        <strain evidence="1">Mgbs1</strain>
    </source>
</reference>
<protein>
    <submittedName>
        <fullName evidence="1">Acyl carrier protein</fullName>
    </submittedName>
</protein>
<dbReference type="PROSITE" id="PS50075">
    <property type="entry name" value="CARRIER"/>
    <property type="match status" value="1"/>
</dbReference>
<comment type="caution">
    <text evidence="1">The sequence shown here is derived from an EMBL/GenBank/DDBJ whole genome shotgun (WGS) entry which is preliminary data.</text>
</comment>
<gene>
    <name evidence="1" type="ORF">ECE50_005305</name>
</gene>
<dbReference type="SUPFAM" id="SSF47336">
    <property type="entry name" value="ACP-like"/>
    <property type="match status" value="1"/>
</dbReference>
<dbReference type="EMBL" id="RIAR02000001">
    <property type="protein sequence ID" value="NSL86234.1"/>
    <property type="molecule type" value="Genomic_DNA"/>
</dbReference>
<dbReference type="OrthoDB" id="487863at2"/>
<dbReference type="InterPro" id="IPR036736">
    <property type="entry name" value="ACP-like_sf"/>
</dbReference>
<sequence>MNVEEIFQVIVQHTREIIPELEEHAFRFNDQLKELGANSIDRAEIIALTMDSLSIQVPMLDLSGAQNIGELATLFHEKL</sequence>
<dbReference type="Proteomes" id="UP000281028">
    <property type="component" value="Unassembled WGS sequence"/>
</dbReference>
<dbReference type="NCBIfam" id="NF005502">
    <property type="entry name" value="PRK07117.1"/>
    <property type="match status" value="1"/>
</dbReference>
<dbReference type="Pfam" id="PF00550">
    <property type="entry name" value="PP-binding"/>
    <property type="match status" value="1"/>
</dbReference>
<evidence type="ECO:0000313" key="2">
    <source>
        <dbReference type="Proteomes" id="UP000281028"/>
    </source>
</evidence>
<dbReference type="InterPro" id="IPR009081">
    <property type="entry name" value="PP-bd_ACP"/>
</dbReference>
<accession>A0A3S1CX90</accession>
<proteinExistence type="predicted"/>
<name>A0A3S1CX90_9BACT</name>
<dbReference type="Gene3D" id="1.10.1200.10">
    <property type="entry name" value="ACP-like"/>
    <property type="match status" value="1"/>
</dbReference>